<keyword evidence="1" id="KW-1133">Transmembrane helix</keyword>
<feature type="transmembrane region" description="Helical" evidence="1">
    <location>
        <begin position="157"/>
        <end position="176"/>
    </location>
</feature>
<feature type="transmembrane region" description="Helical" evidence="1">
    <location>
        <begin position="51"/>
        <end position="73"/>
    </location>
</feature>
<keyword evidence="1" id="KW-0472">Membrane</keyword>
<gene>
    <name evidence="2" type="ORF">EFBL_1578</name>
</gene>
<reference evidence="3" key="1">
    <citation type="submission" date="2017-07" db="EMBL/GenBank/DDBJ databases">
        <title>Draft genome sequence of Effusibacillus lacus strain skLN1.</title>
        <authorList>
            <person name="Watanabe M."/>
            <person name="Kojima H."/>
            <person name="Fukui M."/>
        </authorList>
    </citation>
    <scope>NUCLEOTIDE SEQUENCE [LARGE SCALE GENOMIC DNA]</scope>
    <source>
        <strain evidence="3">skLN1</strain>
    </source>
</reference>
<name>A0A292YDA5_9BACL</name>
<evidence type="ECO:0000313" key="2">
    <source>
        <dbReference type="EMBL" id="GAX89952.1"/>
    </source>
</evidence>
<dbReference type="Proteomes" id="UP000217785">
    <property type="component" value="Unassembled WGS sequence"/>
</dbReference>
<keyword evidence="1" id="KW-0812">Transmembrane</keyword>
<dbReference type="OrthoDB" id="2966830at2"/>
<comment type="caution">
    <text evidence="2">The sequence shown here is derived from an EMBL/GenBank/DDBJ whole genome shotgun (WGS) entry which is preliminary data.</text>
</comment>
<protein>
    <recommendedName>
        <fullName evidence="4">Ferric oxidoreductase domain-containing protein</fullName>
    </recommendedName>
</protein>
<dbReference type="AlphaFoldDB" id="A0A292YDA5"/>
<keyword evidence="3" id="KW-1185">Reference proteome</keyword>
<organism evidence="2 3">
    <name type="scientific">Effusibacillus lacus</name>
    <dbReference type="NCBI Taxonomy" id="1348429"/>
    <lineage>
        <taxon>Bacteria</taxon>
        <taxon>Bacillati</taxon>
        <taxon>Bacillota</taxon>
        <taxon>Bacilli</taxon>
        <taxon>Bacillales</taxon>
        <taxon>Alicyclobacillaceae</taxon>
        <taxon>Effusibacillus</taxon>
    </lineage>
</organism>
<sequence length="178" mass="20060">MIRQQTRVDQFLERFETIGNSISFYLLLLVIGLGIWILTPLAPEWKPDARAFGLAALILAGLTMIHGALWFVLTRDSFRLPKRVRAVLATAIRFLRPLHFMTGLVALGIVLIHAYAFLKSDYVWDRFSITGLIAMIILFILAIDGIGLIASPLLSRIVHRWIALGFVIALAVHLWMVL</sequence>
<feature type="transmembrane region" description="Helical" evidence="1">
    <location>
        <begin position="21"/>
        <end position="39"/>
    </location>
</feature>
<dbReference type="RefSeq" id="WP_096181659.1">
    <property type="nucleotide sequence ID" value="NZ_BDUF01000043.1"/>
</dbReference>
<proteinExistence type="predicted"/>
<evidence type="ECO:0000313" key="3">
    <source>
        <dbReference type="Proteomes" id="UP000217785"/>
    </source>
</evidence>
<feature type="transmembrane region" description="Helical" evidence="1">
    <location>
        <begin position="129"/>
        <end position="150"/>
    </location>
</feature>
<evidence type="ECO:0008006" key="4">
    <source>
        <dbReference type="Google" id="ProtNLM"/>
    </source>
</evidence>
<dbReference type="EMBL" id="BDUF01000043">
    <property type="protein sequence ID" value="GAX89952.1"/>
    <property type="molecule type" value="Genomic_DNA"/>
</dbReference>
<feature type="transmembrane region" description="Helical" evidence="1">
    <location>
        <begin position="94"/>
        <end position="117"/>
    </location>
</feature>
<accession>A0A292YDA5</accession>
<evidence type="ECO:0000256" key="1">
    <source>
        <dbReference type="SAM" id="Phobius"/>
    </source>
</evidence>